<proteinExistence type="predicted"/>
<dbReference type="OrthoDB" id="7679326at2"/>
<sequence length="102" mass="10595">MPNDLSTWAAIALIAGVTLATRLAGSVLMSRVEPSPKIERFLDGLSVSVIAALVASFLAQNGFREAISVGLASLVMLRSKNAVWAMVTGMAIAAAWSVALHA</sequence>
<protein>
    <submittedName>
        <fullName evidence="2">Branched-subunit amino acid transport protein AzlD</fullName>
    </submittedName>
</protein>
<evidence type="ECO:0000313" key="2">
    <source>
        <dbReference type="EMBL" id="TWI29492.1"/>
    </source>
</evidence>
<keyword evidence="1" id="KW-0812">Transmembrane</keyword>
<keyword evidence="1" id="KW-0472">Membrane</keyword>
<dbReference type="Pfam" id="PF05437">
    <property type="entry name" value="AzlD"/>
    <property type="match status" value="1"/>
</dbReference>
<name>A0A562NBC1_9HYPH</name>
<reference evidence="2 3" key="1">
    <citation type="journal article" date="2015" name="Stand. Genomic Sci.">
        <title>Genomic Encyclopedia of Bacterial and Archaeal Type Strains, Phase III: the genomes of soil and plant-associated and newly described type strains.</title>
        <authorList>
            <person name="Whitman W.B."/>
            <person name="Woyke T."/>
            <person name="Klenk H.P."/>
            <person name="Zhou Y."/>
            <person name="Lilburn T.G."/>
            <person name="Beck B.J."/>
            <person name="De Vos P."/>
            <person name="Vandamme P."/>
            <person name="Eisen J.A."/>
            <person name="Garrity G."/>
            <person name="Hugenholtz P."/>
            <person name="Kyrpides N.C."/>
        </authorList>
    </citation>
    <scope>NUCLEOTIDE SEQUENCE [LARGE SCALE GENOMIC DNA]</scope>
    <source>
        <strain evidence="2 3">CGMCC 1.2546</strain>
    </source>
</reference>
<feature type="transmembrane region" description="Helical" evidence="1">
    <location>
        <begin position="82"/>
        <end position="100"/>
    </location>
</feature>
<dbReference type="AlphaFoldDB" id="A0A562NBC1"/>
<organism evidence="2 3">
    <name type="scientific">Mesorhizobium tianshanense</name>
    <dbReference type="NCBI Taxonomy" id="39844"/>
    <lineage>
        <taxon>Bacteria</taxon>
        <taxon>Pseudomonadati</taxon>
        <taxon>Pseudomonadota</taxon>
        <taxon>Alphaproteobacteria</taxon>
        <taxon>Hyphomicrobiales</taxon>
        <taxon>Phyllobacteriaceae</taxon>
        <taxon>Mesorhizobium</taxon>
    </lineage>
</organism>
<accession>A0A562NBC1</accession>
<dbReference type="EMBL" id="VLKT01000036">
    <property type="protein sequence ID" value="TWI29492.1"/>
    <property type="molecule type" value="Genomic_DNA"/>
</dbReference>
<comment type="caution">
    <text evidence="2">The sequence shown here is derived from an EMBL/GenBank/DDBJ whole genome shotgun (WGS) entry which is preliminary data.</text>
</comment>
<feature type="transmembrane region" description="Helical" evidence="1">
    <location>
        <begin position="41"/>
        <end position="62"/>
    </location>
</feature>
<feature type="transmembrane region" description="Helical" evidence="1">
    <location>
        <begin position="6"/>
        <end position="29"/>
    </location>
</feature>
<dbReference type="Proteomes" id="UP000317122">
    <property type="component" value="Unassembled WGS sequence"/>
</dbReference>
<keyword evidence="3" id="KW-1185">Reference proteome</keyword>
<dbReference type="RefSeq" id="WP_162458068.1">
    <property type="nucleotide sequence ID" value="NZ_BSPF01000004.1"/>
</dbReference>
<gene>
    <name evidence="2" type="ORF">IQ26_05074</name>
</gene>
<evidence type="ECO:0000256" key="1">
    <source>
        <dbReference type="SAM" id="Phobius"/>
    </source>
</evidence>
<evidence type="ECO:0000313" key="3">
    <source>
        <dbReference type="Proteomes" id="UP000317122"/>
    </source>
</evidence>
<dbReference type="InterPro" id="IPR008407">
    <property type="entry name" value="Brnchd-chn_aa_trnsp_AzlD"/>
</dbReference>
<keyword evidence="1" id="KW-1133">Transmembrane helix</keyword>